<dbReference type="KEGG" id="ptan:CRYO30217_00754"/>
<feature type="transmembrane region" description="Helical" evidence="7">
    <location>
        <begin position="138"/>
        <end position="156"/>
    </location>
</feature>
<dbReference type="EMBL" id="OU015584">
    <property type="protein sequence ID" value="CAG5078739.1"/>
    <property type="molecule type" value="Genomic_DNA"/>
</dbReference>
<dbReference type="InterPro" id="IPR011014">
    <property type="entry name" value="MscS_channel_TM-2"/>
</dbReference>
<feature type="transmembrane region" description="Helical" evidence="7">
    <location>
        <begin position="65"/>
        <end position="83"/>
    </location>
</feature>
<dbReference type="Gene3D" id="2.30.30.60">
    <property type="match status" value="1"/>
</dbReference>
<evidence type="ECO:0008006" key="13">
    <source>
        <dbReference type="Google" id="ProtNLM"/>
    </source>
</evidence>
<dbReference type="Pfam" id="PF21082">
    <property type="entry name" value="MS_channel_3rd"/>
    <property type="match status" value="1"/>
</dbReference>
<dbReference type="InterPro" id="IPR049142">
    <property type="entry name" value="MS_channel_1st"/>
</dbReference>
<dbReference type="Gene3D" id="3.30.70.100">
    <property type="match status" value="1"/>
</dbReference>
<feature type="transmembrane region" description="Helical" evidence="7">
    <location>
        <begin position="163"/>
        <end position="181"/>
    </location>
</feature>
<evidence type="ECO:0000256" key="4">
    <source>
        <dbReference type="ARBA" id="ARBA00022692"/>
    </source>
</evidence>
<evidence type="ECO:0000256" key="5">
    <source>
        <dbReference type="ARBA" id="ARBA00022989"/>
    </source>
</evidence>
<dbReference type="InterPro" id="IPR049278">
    <property type="entry name" value="MS_channel_C"/>
</dbReference>
<comment type="similarity">
    <text evidence="2">Belongs to the MscS (TC 1.A.23) family.</text>
</comment>
<evidence type="ECO:0000259" key="9">
    <source>
        <dbReference type="Pfam" id="PF21082"/>
    </source>
</evidence>
<protein>
    <recommendedName>
        <fullName evidence="13">Mechanosensitive ion channel family protein</fullName>
    </recommendedName>
</protein>
<evidence type="ECO:0000259" key="10">
    <source>
        <dbReference type="Pfam" id="PF21088"/>
    </source>
</evidence>
<dbReference type="InterPro" id="IPR010920">
    <property type="entry name" value="LSM_dom_sf"/>
</dbReference>
<dbReference type="PANTHER" id="PTHR30566:SF5">
    <property type="entry name" value="MECHANOSENSITIVE ION CHANNEL PROTEIN 1, MITOCHONDRIAL-RELATED"/>
    <property type="match status" value="1"/>
</dbReference>
<dbReference type="SUPFAM" id="SSF82689">
    <property type="entry name" value="Mechanosensitive channel protein MscS (YggB), C-terminal domain"/>
    <property type="match status" value="1"/>
</dbReference>
<dbReference type="InterPro" id="IPR011066">
    <property type="entry name" value="MscS_channel_C_sf"/>
</dbReference>
<comment type="subcellular location">
    <subcellularLocation>
        <location evidence="1">Cell membrane</location>
        <topology evidence="1">Multi-pass membrane protein</topology>
    </subcellularLocation>
</comment>
<evidence type="ECO:0000256" key="6">
    <source>
        <dbReference type="ARBA" id="ARBA00023136"/>
    </source>
</evidence>
<evidence type="ECO:0000313" key="11">
    <source>
        <dbReference type="EMBL" id="CAG5078739.1"/>
    </source>
</evidence>
<evidence type="ECO:0000256" key="3">
    <source>
        <dbReference type="ARBA" id="ARBA00022475"/>
    </source>
</evidence>
<keyword evidence="6 7" id="KW-0472">Membrane</keyword>
<feature type="transmembrane region" description="Helical" evidence="7">
    <location>
        <begin position="14"/>
        <end position="37"/>
    </location>
</feature>
<dbReference type="InterPro" id="IPR023408">
    <property type="entry name" value="MscS_beta-dom_sf"/>
</dbReference>
<dbReference type="Gene3D" id="1.10.287.1260">
    <property type="match status" value="1"/>
</dbReference>
<proteinExistence type="inferred from homology"/>
<gene>
    <name evidence="11" type="ORF">CRYO30217_00754</name>
</gene>
<keyword evidence="4 7" id="KW-0812">Transmembrane</keyword>
<dbReference type="InterPro" id="IPR006685">
    <property type="entry name" value="MscS_channel_2nd"/>
</dbReference>
<evidence type="ECO:0000256" key="7">
    <source>
        <dbReference type="SAM" id="Phobius"/>
    </source>
</evidence>
<dbReference type="Proteomes" id="UP000683507">
    <property type="component" value="Chromosome"/>
</dbReference>
<dbReference type="GO" id="GO:0008381">
    <property type="term" value="F:mechanosensitive monoatomic ion channel activity"/>
    <property type="evidence" value="ECO:0007669"/>
    <property type="project" value="UniProtKB-ARBA"/>
</dbReference>
<keyword evidence="12" id="KW-1185">Reference proteome</keyword>
<evidence type="ECO:0000256" key="2">
    <source>
        <dbReference type="ARBA" id="ARBA00008017"/>
    </source>
</evidence>
<dbReference type="AlphaFoldDB" id="A0A916JLC0"/>
<evidence type="ECO:0000256" key="1">
    <source>
        <dbReference type="ARBA" id="ARBA00004651"/>
    </source>
</evidence>
<feature type="domain" description="Mechanosensitive ion channel MscS" evidence="8">
    <location>
        <begin position="183"/>
        <end position="249"/>
    </location>
</feature>
<dbReference type="SUPFAM" id="SSF82861">
    <property type="entry name" value="Mechanosensitive channel protein MscS (YggB), transmembrane region"/>
    <property type="match status" value="1"/>
</dbReference>
<sequence>MMDFLEKDFWSNSILDWSIALGAVLLCYIGAKLLLWVTNKFVKKYTEKTKTQLDDILIDMLEEPIAVAITIAGLFWAVSYLTIPDPAVRDFMNKFLTFLLVVDITWMVARTADALIRAYLVPMTEKSESSFDDQLLPIVQKGLKAVIWILGIILALDNMNVDIGAMIAGLGIGGLALALAAQDAVKNIFGGIMIFVDKPFKINDRIQIHGYDGIVEEVGLRSTRVRTLEGRLLTMPNSVFVDNEVINVTSEPTRKVVLSLGLTYDATPEDIEKALTLLNEISERNADIIEPETPKGFTTFGDFSLGITFIYYIQKEADILETQTKMHLDILKTFNENGLEFAFPTQTIYKKEL</sequence>
<accession>A0A916JLC0</accession>
<reference evidence="11" key="1">
    <citation type="submission" date="2021-04" db="EMBL/GenBank/DDBJ databases">
        <authorList>
            <person name="Rodrigo-Torres L."/>
            <person name="Arahal R. D."/>
            <person name="Lucena T."/>
        </authorList>
    </citation>
    <scope>NUCLEOTIDE SEQUENCE</scope>
    <source>
        <strain evidence="11">AS29M-1</strain>
    </source>
</reference>
<evidence type="ECO:0000313" key="12">
    <source>
        <dbReference type="Proteomes" id="UP000683507"/>
    </source>
</evidence>
<keyword evidence="3" id="KW-1003">Cell membrane</keyword>
<dbReference type="Pfam" id="PF00924">
    <property type="entry name" value="MS_channel_2nd"/>
    <property type="match status" value="1"/>
</dbReference>
<evidence type="ECO:0000259" key="8">
    <source>
        <dbReference type="Pfam" id="PF00924"/>
    </source>
</evidence>
<organism evidence="11 12">
    <name type="scientific">Parvicella tangerina</name>
    <dbReference type="NCBI Taxonomy" id="2829795"/>
    <lineage>
        <taxon>Bacteria</taxon>
        <taxon>Pseudomonadati</taxon>
        <taxon>Bacteroidota</taxon>
        <taxon>Flavobacteriia</taxon>
        <taxon>Flavobacteriales</taxon>
        <taxon>Parvicellaceae</taxon>
        <taxon>Parvicella</taxon>
    </lineage>
</organism>
<dbReference type="PANTHER" id="PTHR30566">
    <property type="entry name" value="YNAI-RELATED MECHANOSENSITIVE ION CHANNEL"/>
    <property type="match status" value="1"/>
</dbReference>
<name>A0A916JLC0_9FLAO</name>
<feature type="domain" description="Mechanosensitive ion channel transmembrane helices 2/3" evidence="10">
    <location>
        <begin position="142"/>
        <end position="182"/>
    </location>
</feature>
<dbReference type="RefSeq" id="WP_258540978.1">
    <property type="nucleotide sequence ID" value="NZ_OU015584.1"/>
</dbReference>
<dbReference type="GO" id="GO:0005886">
    <property type="term" value="C:plasma membrane"/>
    <property type="evidence" value="ECO:0007669"/>
    <property type="project" value="UniProtKB-SubCell"/>
</dbReference>
<feature type="domain" description="Mechanosensitive ion channel MscS C-terminal" evidence="9">
    <location>
        <begin position="256"/>
        <end position="341"/>
    </location>
</feature>
<dbReference type="SUPFAM" id="SSF50182">
    <property type="entry name" value="Sm-like ribonucleoproteins"/>
    <property type="match status" value="1"/>
</dbReference>
<keyword evidence="5 7" id="KW-1133">Transmembrane helix</keyword>
<dbReference type="Pfam" id="PF21088">
    <property type="entry name" value="MS_channel_1st"/>
    <property type="match status" value="1"/>
</dbReference>